<dbReference type="RefSeq" id="WP_142857791.1">
    <property type="nucleotide sequence ID" value="NZ_SGOE01000004.1"/>
</dbReference>
<name>A0A546XXD2_AGRTU</name>
<accession>A0A546XXD2</accession>
<comment type="caution">
    <text evidence="2">The sequence shown here is derived from an EMBL/GenBank/DDBJ whole genome shotgun (WGS) entry which is preliminary data.</text>
</comment>
<dbReference type="PANTHER" id="PTHR43685:SF11">
    <property type="entry name" value="GLYCOSYLTRANSFERASE TAGX-RELATED"/>
    <property type="match status" value="1"/>
</dbReference>
<feature type="domain" description="Glycosyltransferase 2-like" evidence="1">
    <location>
        <begin position="281"/>
        <end position="382"/>
    </location>
</feature>
<reference evidence="2 3" key="1">
    <citation type="journal article" date="2019" name="Appl. Microbiol. Biotechnol.">
        <title>Differential efficiency of wild type rhizogenic strains for rol gene transformation of plants.</title>
        <authorList>
            <person name="Desmet S."/>
            <person name="De Keyser E."/>
            <person name="Van Vaerenbergh J."/>
            <person name="Baeyen S."/>
            <person name="Van Huylenbroeck J."/>
            <person name="Geelen D."/>
            <person name="Dhooghe E."/>
        </authorList>
    </citation>
    <scope>NUCLEOTIDE SEQUENCE [LARGE SCALE GENOMIC DNA]</scope>
    <source>
        <strain evidence="2 3">MAFF210266</strain>
    </source>
</reference>
<dbReference type="Gene3D" id="3.90.550.10">
    <property type="entry name" value="Spore Coat Polysaccharide Biosynthesis Protein SpsA, Chain A"/>
    <property type="match status" value="1"/>
</dbReference>
<evidence type="ECO:0000259" key="1">
    <source>
        <dbReference type="Pfam" id="PF00535"/>
    </source>
</evidence>
<dbReference type="Gene3D" id="3.40.50.150">
    <property type="entry name" value="Vaccinia Virus protein VP39"/>
    <property type="match status" value="1"/>
</dbReference>
<dbReference type="PANTHER" id="PTHR43685">
    <property type="entry name" value="GLYCOSYLTRANSFERASE"/>
    <property type="match status" value="1"/>
</dbReference>
<dbReference type="Proteomes" id="UP000317023">
    <property type="component" value="Unassembled WGS sequence"/>
</dbReference>
<evidence type="ECO:0000313" key="3">
    <source>
        <dbReference type="Proteomes" id="UP000317023"/>
    </source>
</evidence>
<dbReference type="InterPro" id="IPR050834">
    <property type="entry name" value="Glycosyltransf_2"/>
</dbReference>
<dbReference type="SUPFAM" id="SSF53448">
    <property type="entry name" value="Nucleotide-diphospho-sugar transferases"/>
    <property type="match status" value="1"/>
</dbReference>
<protein>
    <submittedName>
        <fullName evidence="2">Methyltransferase domain-containing protein</fullName>
    </submittedName>
</protein>
<sequence>MLNSEGHYDNRFEWDNVYGHTIKLLTKYLGVKDYEPGERGVHLDLGCGYGRIAERVVADLQVDYVGVDGASEGVASLRARGFEAHELLFDTYEQTLAEIERILKGRKVSSLTLLDTLEHLTNGEMVLEVLRELIKRDDAPAVVSVPNVAHVDIGFKLAMGSWSYTREGLLDHTHVRLYSEASLKRFLGAAGLHMVDQCDVKIAESDQAFPRTHPALASGTTLNAFLSTLRNSADDTANTNQFVRLVVAGPKTRDKAYLNEDEKNPSRPFLSVITRTQGKRLHCLVEVLTALSAQTDRDFEVVVLAHKVSVDRQLKIERVLDDSPNWLRQKIRFVKVDDGNRTRPLNVGFEEARGEYISILDDDDVPMAHWVSTFRELARKKPGTLLRTIAARQEIETVRVNGEEGIRATGPLVPYAADFDLIQHLVANQTPPVALAFPRGVFHDMNIRFDESLTTTEDWDYLLRVALIVGVSWCDEVTAVYHWWKLSEESSRTDHDQAEWAANHQAINRKIDMLPILLPAGSARYIRELRTLANSGWHTPGVVPSPSAYREEVRKILSSKSWRWSQPLRWPAMMRGRKDITISDLENMSELQLADIFQRLKRSSSWRRTRMFRRGNRK</sequence>
<evidence type="ECO:0000313" key="2">
    <source>
        <dbReference type="EMBL" id="TRB05402.1"/>
    </source>
</evidence>
<dbReference type="Pfam" id="PF00535">
    <property type="entry name" value="Glycos_transf_2"/>
    <property type="match status" value="1"/>
</dbReference>
<keyword evidence="2" id="KW-0808">Transferase</keyword>
<organism evidence="2 3">
    <name type="scientific">Agrobacterium tumefaciens</name>
    <dbReference type="NCBI Taxonomy" id="358"/>
    <lineage>
        <taxon>Bacteria</taxon>
        <taxon>Pseudomonadati</taxon>
        <taxon>Pseudomonadota</taxon>
        <taxon>Alphaproteobacteria</taxon>
        <taxon>Hyphomicrobiales</taxon>
        <taxon>Rhizobiaceae</taxon>
        <taxon>Rhizobium/Agrobacterium group</taxon>
        <taxon>Agrobacterium</taxon>
        <taxon>Agrobacterium tumefaciens complex</taxon>
    </lineage>
</organism>
<dbReference type="InterPro" id="IPR029063">
    <property type="entry name" value="SAM-dependent_MTases_sf"/>
</dbReference>
<dbReference type="EMBL" id="SGOE01000004">
    <property type="protein sequence ID" value="TRB05402.1"/>
    <property type="molecule type" value="Genomic_DNA"/>
</dbReference>
<proteinExistence type="predicted"/>
<gene>
    <name evidence="2" type="ORF">EXN61_16435</name>
</gene>
<dbReference type="AlphaFoldDB" id="A0A546XXD2"/>
<dbReference type="GO" id="GO:0008168">
    <property type="term" value="F:methyltransferase activity"/>
    <property type="evidence" value="ECO:0007669"/>
    <property type="project" value="UniProtKB-KW"/>
</dbReference>
<dbReference type="InterPro" id="IPR001173">
    <property type="entry name" value="Glyco_trans_2-like"/>
</dbReference>
<dbReference type="Pfam" id="PF13489">
    <property type="entry name" value="Methyltransf_23"/>
    <property type="match status" value="1"/>
</dbReference>
<keyword evidence="2" id="KW-0489">Methyltransferase</keyword>
<dbReference type="SUPFAM" id="SSF53335">
    <property type="entry name" value="S-adenosyl-L-methionine-dependent methyltransferases"/>
    <property type="match status" value="1"/>
</dbReference>
<dbReference type="InterPro" id="IPR029044">
    <property type="entry name" value="Nucleotide-diphossugar_trans"/>
</dbReference>
<dbReference type="CDD" id="cd00761">
    <property type="entry name" value="Glyco_tranf_GTA_type"/>
    <property type="match status" value="1"/>
</dbReference>
<dbReference type="GO" id="GO:0032259">
    <property type="term" value="P:methylation"/>
    <property type="evidence" value="ECO:0007669"/>
    <property type="project" value="UniProtKB-KW"/>
</dbReference>